<name>A0ABZ0HSM1_9HYPH</name>
<proteinExistence type="predicted"/>
<dbReference type="EMBL" id="CP136862">
    <property type="protein sequence ID" value="WOJ89891.1"/>
    <property type="molecule type" value="Genomic_DNA"/>
</dbReference>
<dbReference type="Proteomes" id="UP001626536">
    <property type="component" value="Chromosome"/>
</dbReference>
<dbReference type="RefSeq" id="WP_407339337.1">
    <property type="nucleotide sequence ID" value="NZ_CP136862.1"/>
</dbReference>
<protein>
    <submittedName>
        <fullName evidence="1">Uncharacterized protein</fullName>
    </submittedName>
</protein>
<evidence type="ECO:0000313" key="2">
    <source>
        <dbReference type="Proteomes" id="UP001626536"/>
    </source>
</evidence>
<gene>
    <name evidence="1" type="ORF">RZS28_00825</name>
</gene>
<sequence length="84" mass="9495">MTFAGKHRCFRPEWAAMDYVHLWAGRTVQDINGDKKKVTVNLASKLVAIELGIPGENFHAVCDAIRKLYPDWLKEMKLAKVPGV</sequence>
<reference evidence="1 2" key="1">
    <citation type="submission" date="2023-10" db="EMBL/GenBank/DDBJ databases">
        <title>Novel methanotroph of the genus Methylocapsa from a subarctic wetland.</title>
        <authorList>
            <person name="Belova S.E."/>
            <person name="Oshkin I.Y."/>
            <person name="Miroshnikov K."/>
            <person name="Dedysh S.N."/>
        </authorList>
    </citation>
    <scope>NUCLEOTIDE SEQUENCE [LARGE SCALE GENOMIC DNA]</scope>
    <source>
        <strain evidence="1 2">RX1</strain>
    </source>
</reference>
<keyword evidence="2" id="KW-1185">Reference proteome</keyword>
<organism evidence="1 2">
    <name type="scientific">Methylocapsa polymorpha</name>
    <dbReference type="NCBI Taxonomy" id="3080828"/>
    <lineage>
        <taxon>Bacteria</taxon>
        <taxon>Pseudomonadati</taxon>
        <taxon>Pseudomonadota</taxon>
        <taxon>Alphaproteobacteria</taxon>
        <taxon>Hyphomicrobiales</taxon>
        <taxon>Beijerinckiaceae</taxon>
        <taxon>Methylocapsa</taxon>
    </lineage>
</organism>
<accession>A0ABZ0HSM1</accession>
<evidence type="ECO:0000313" key="1">
    <source>
        <dbReference type="EMBL" id="WOJ89891.1"/>
    </source>
</evidence>